<feature type="transmembrane region" description="Helical" evidence="1">
    <location>
        <begin position="115"/>
        <end position="135"/>
    </location>
</feature>
<evidence type="ECO:0000256" key="1">
    <source>
        <dbReference type="SAM" id="Phobius"/>
    </source>
</evidence>
<keyword evidence="3" id="KW-1185">Reference proteome</keyword>
<dbReference type="Proteomes" id="UP001212042">
    <property type="component" value="Unassembled WGS sequence"/>
</dbReference>
<protein>
    <recommendedName>
        <fullName evidence="4">tRNA_anti-like</fullName>
    </recommendedName>
</protein>
<dbReference type="EMBL" id="JAQJZJ010000013">
    <property type="protein sequence ID" value="MDA7088963.1"/>
    <property type="molecule type" value="Genomic_DNA"/>
</dbReference>
<dbReference type="RefSeq" id="WP_271349853.1">
    <property type="nucleotide sequence ID" value="NZ_JAQJZJ010000013.1"/>
</dbReference>
<evidence type="ECO:0000313" key="2">
    <source>
        <dbReference type="EMBL" id="MDA7088963.1"/>
    </source>
</evidence>
<evidence type="ECO:0008006" key="4">
    <source>
        <dbReference type="Google" id="ProtNLM"/>
    </source>
</evidence>
<dbReference type="Pfam" id="PF12869">
    <property type="entry name" value="tRNA_anti-like"/>
    <property type="match status" value="1"/>
</dbReference>
<keyword evidence="1" id="KW-0812">Transmembrane</keyword>
<keyword evidence="1" id="KW-0472">Membrane</keyword>
<organism evidence="2 3">
    <name type="scientific">Pseudomonas aestuarii</name>
    <dbReference type="NCBI Taxonomy" id="3018340"/>
    <lineage>
        <taxon>Bacteria</taxon>
        <taxon>Pseudomonadati</taxon>
        <taxon>Pseudomonadota</taxon>
        <taxon>Gammaproteobacteria</taxon>
        <taxon>Pseudomonadales</taxon>
        <taxon>Pseudomonadaceae</taxon>
        <taxon>Pseudomonas</taxon>
    </lineage>
</organism>
<accession>A0ABT4XLG9</accession>
<evidence type="ECO:0000313" key="3">
    <source>
        <dbReference type="Proteomes" id="UP001212042"/>
    </source>
</evidence>
<dbReference type="InterPro" id="IPR024422">
    <property type="entry name" value="Protein_unknown_function_OB"/>
</dbReference>
<keyword evidence="1" id="KW-1133">Transmembrane helix</keyword>
<proteinExistence type="predicted"/>
<gene>
    <name evidence="2" type="ORF">PH586_21510</name>
</gene>
<reference evidence="2 3" key="1">
    <citation type="submission" date="2023-01" db="EMBL/GenBank/DDBJ databases">
        <title>Pseudomonas SA3-5T sp. nov., isolated from tidal flat sediment.</title>
        <authorList>
            <person name="Kim H.S."/>
            <person name="Kim J.-S."/>
            <person name="Suh M.K."/>
            <person name="Eom M.K."/>
            <person name="Lee J.-S."/>
        </authorList>
    </citation>
    <scope>NUCLEOTIDE SEQUENCE [LARGE SCALE GENOMIC DNA]</scope>
    <source>
        <strain evidence="2 3">SA3-5</strain>
    </source>
</reference>
<comment type="caution">
    <text evidence="2">The sequence shown here is derived from an EMBL/GenBank/DDBJ whole genome shotgun (WGS) entry which is preliminary data.</text>
</comment>
<sequence>MKRTKEQGIAHQKSCMRIQISASRPMGKERSSPESWVCLLSLQAKRRQINTEDEPRYGWAITDQENCPCPCSRSSIFCLSPCCCRHFSDWLNVVAIAKQPAPAQAQFSALVNRSVGFWLGMGIFLFPIIFAWFLLRQGHSTTSRVIGFAWLALVLVGMASSDRPASTPTAATSGQSQPAKVVAPVEPLIDVSAQQLAQAYDRNTVAADQQFKDKRFKVTGVVDAINTDMFGNPYVTLRGGVNQFMEPQFELDDAHANYAAGLQSGMHISLICKGRGDVAKTPMSDECAPAN</sequence>
<name>A0ABT4XLG9_9PSED</name>